<dbReference type="GeneID" id="59375678"/>
<proteinExistence type="predicted"/>
<keyword evidence="2" id="KW-1185">Reference proteome</keyword>
<comment type="caution">
    <text evidence="1">The sequence shown here is derived from an EMBL/GenBank/DDBJ whole genome shotgun (WGS) entry which is preliminary data.</text>
</comment>
<dbReference type="Proteomes" id="UP000623687">
    <property type="component" value="Unassembled WGS sequence"/>
</dbReference>
<protein>
    <submittedName>
        <fullName evidence="1">Uncharacterized protein</fullName>
    </submittedName>
</protein>
<name>A0A8H6ZV75_PLEOS</name>
<dbReference type="EMBL" id="JACETU010000004">
    <property type="protein sequence ID" value="KAF7430160.1"/>
    <property type="molecule type" value="Genomic_DNA"/>
</dbReference>
<evidence type="ECO:0000313" key="1">
    <source>
        <dbReference type="EMBL" id="KAF7430160.1"/>
    </source>
</evidence>
<accession>A0A8H6ZV75</accession>
<sequence length="222" mass="25071">MYMTDLASPSRRVQPASGRWTDYSEWEWRRRRVSEWEWGEGRLQLATIPSAVDVHLPRVVLLGADFYCRSKVRNNTRKISARISGGMSFCLFSKADAPSPIGIHQIIHTSQQDPGLSTPQVDLEAPTHRLHVPQTPCALPPSTPSSRLWDTQQSCGRRKASSLLLPHCCSRDVRNYLEHDLGRRALGHTHRGEDALRVEEWPQRDALNGIINPELKTPGLLA</sequence>
<organism evidence="1 2">
    <name type="scientific">Pleurotus ostreatus</name>
    <name type="common">Oyster mushroom</name>
    <name type="synonym">White-rot fungus</name>
    <dbReference type="NCBI Taxonomy" id="5322"/>
    <lineage>
        <taxon>Eukaryota</taxon>
        <taxon>Fungi</taxon>
        <taxon>Dikarya</taxon>
        <taxon>Basidiomycota</taxon>
        <taxon>Agaricomycotina</taxon>
        <taxon>Agaricomycetes</taxon>
        <taxon>Agaricomycetidae</taxon>
        <taxon>Agaricales</taxon>
        <taxon>Pleurotineae</taxon>
        <taxon>Pleurotaceae</taxon>
        <taxon>Pleurotus</taxon>
    </lineage>
</organism>
<gene>
    <name evidence="1" type="ORF">PC9H_005860</name>
</gene>
<dbReference type="VEuPathDB" id="FungiDB:PC9H_005860"/>
<reference evidence="1" key="1">
    <citation type="submission" date="2019-07" db="EMBL/GenBank/DDBJ databases">
        <authorList>
            <person name="Palmer J.M."/>
        </authorList>
    </citation>
    <scope>NUCLEOTIDE SEQUENCE</scope>
    <source>
        <strain evidence="1">PC9</strain>
    </source>
</reference>
<dbReference type="RefSeq" id="XP_036631438.1">
    <property type="nucleotide sequence ID" value="XM_036775419.1"/>
</dbReference>
<dbReference type="AlphaFoldDB" id="A0A8H6ZV75"/>
<evidence type="ECO:0000313" key="2">
    <source>
        <dbReference type="Proteomes" id="UP000623687"/>
    </source>
</evidence>